<dbReference type="RefSeq" id="WP_014035014.1">
    <property type="nucleotide sequence ID" value="NC_015946.1"/>
</dbReference>
<dbReference type="KEGG" id="mpf:MPUT_0280"/>
<protein>
    <submittedName>
        <fullName evidence="1">Uncharacterized protein</fullName>
    </submittedName>
</protein>
<accession>A0A7U3ZSE9</accession>
<sequence length="205" mass="24741">MIDFKKTSDDFCLKFASKDIKTKYQDIRINWAFDSFELIISKPNFITYLQNSSKLKFSYLMIESIENKIDQLRILFAKTNKACQTYLTETQDSEFCNLQYQKFLLNCYTTLKQFINNNLITWIFCDALKQAWIEFNKAYDPDFMYQYQFEKLEWLFQKNLYNILKAISKKLANDDTFKILINAYTLDLEQKHKILVEMKNQLKRL</sequence>
<reference evidence="1 2" key="1">
    <citation type="journal article" date="2011" name="J. Bacteriol.">
        <title>Genome Sequence of Mycoplasma putrefaciens Type Strain KS1.</title>
        <authorList>
            <person name="Calcutt M.J."/>
            <person name="Foecking M.F."/>
        </authorList>
    </citation>
    <scope>NUCLEOTIDE SEQUENCE [LARGE SCALE GENOMIC DNA]</scope>
    <source>
        <strain evidence="2">ATCC 15718 / NCTC 10155 / C30 KS-1 / KS-1</strain>
    </source>
</reference>
<gene>
    <name evidence="1" type="ordered locus">MPUT_0280</name>
</gene>
<evidence type="ECO:0000313" key="1">
    <source>
        <dbReference type="EMBL" id="AEM68658.1"/>
    </source>
</evidence>
<evidence type="ECO:0000313" key="2">
    <source>
        <dbReference type="Proteomes" id="UP000008907"/>
    </source>
</evidence>
<proteinExistence type="predicted"/>
<name>A0A7U3ZSE9_MYCPK</name>
<dbReference type="AlphaFoldDB" id="A0A7U3ZSE9"/>
<dbReference type="EMBL" id="CP003021">
    <property type="protein sequence ID" value="AEM68658.1"/>
    <property type="molecule type" value="Genomic_DNA"/>
</dbReference>
<dbReference type="Proteomes" id="UP000008907">
    <property type="component" value="Chromosome"/>
</dbReference>
<organism evidence="1 2">
    <name type="scientific">Mycoplasma putrefaciens (strain ATCC 15718 / NCTC 10155 / C30 KS-1 / KS-1)</name>
    <dbReference type="NCBI Taxonomy" id="743965"/>
    <lineage>
        <taxon>Bacteria</taxon>
        <taxon>Bacillati</taxon>
        <taxon>Mycoplasmatota</taxon>
        <taxon>Mollicutes</taxon>
        <taxon>Mycoplasmataceae</taxon>
        <taxon>Mycoplasma</taxon>
    </lineage>
</organism>